<feature type="domain" description="DUF4296" evidence="1">
    <location>
        <begin position="24"/>
        <end position="101"/>
    </location>
</feature>
<protein>
    <submittedName>
        <fullName evidence="2">DUF4296 domain-containing protein</fullName>
    </submittedName>
</protein>
<evidence type="ECO:0000313" key="2">
    <source>
        <dbReference type="EMBL" id="NCI49840.1"/>
    </source>
</evidence>
<dbReference type="EMBL" id="JAACJS010000011">
    <property type="protein sequence ID" value="NCI49840.1"/>
    <property type="molecule type" value="Genomic_DNA"/>
</dbReference>
<keyword evidence="3" id="KW-1185">Reference proteome</keyword>
<reference evidence="2 3" key="1">
    <citation type="submission" date="2020-01" db="EMBL/GenBank/DDBJ databases">
        <title>Genome analysis.</title>
        <authorList>
            <person name="Wu S."/>
            <person name="Wang G."/>
        </authorList>
    </citation>
    <scope>NUCLEOTIDE SEQUENCE [LARGE SCALE GENOMIC DNA]</scope>
    <source>
        <strain evidence="2 3">SYL130</strain>
    </source>
</reference>
<dbReference type="Proteomes" id="UP000753802">
    <property type="component" value="Unassembled WGS sequence"/>
</dbReference>
<dbReference type="RefSeq" id="WP_161818147.1">
    <property type="nucleotide sequence ID" value="NZ_JAACJS010000011.1"/>
</dbReference>
<gene>
    <name evidence="2" type="ORF">GWC95_07900</name>
</gene>
<evidence type="ECO:0000313" key="3">
    <source>
        <dbReference type="Proteomes" id="UP000753802"/>
    </source>
</evidence>
<proteinExistence type="predicted"/>
<name>A0ABW9ZRX9_9BACT</name>
<evidence type="ECO:0000259" key="1">
    <source>
        <dbReference type="Pfam" id="PF14129"/>
    </source>
</evidence>
<dbReference type="InterPro" id="IPR025381">
    <property type="entry name" value="DUF4296"/>
</dbReference>
<organism evidence="2 3">
    <name type="scientific">Sediminibacterium roseum</name>
    <dbReference type="NCBI Taxonomy" id="1978412"/>
    <lineage>
        <taxon>Bacteria</taxon>
        <taxon>Pseudomonadati</taxon>
        <taxon>Bacteroidota</taxon>
        <taxon>Chitinophagia</taxon>
        <taxon>Chitinophagales</taxon>
        <taxon>Chitinophagaceae</taxon>
        <taxon>Sediminibacterium</taxon>
    </lineage>
</organism>
<dbReference type="Pfam" id="PF14129">
    <property type="entry name" value="DUF4296"/>
    <property type="match status" value="1"/>
</dbReference>
<accession>A0ABW9ZRX9</accession>
<sequence length="118" mass="13967">MKRSVAVLVLFCLAATACRSDKKRLEPETMKVVMWDLMKIDELYTRMAAQDTTLRNTKEFLRLYEEVYALHHITKKQFDDTYHYYESRPVEMKALLDSVDAYANRERMLLNSTPPPEK</sequence>
<comment type="caution">
    <text evidence="2">The sequence shown here is derived from an EMBL/GenBank/DDBJ whole genome shotgun (WGS) entry which is preliminary data.</text>
</comment>
<dbReference type="PROSITE" id="PS51257">
    <property type="entry name" value="PROKAR_LIPOPROTEIN"/>
    <property type="match status" value="1"/>
</dbReference>